<dbReference type="PANTHER" id="PTHR11412:SF136">
    <property type="entry name" value="CD109 ANTIGEN"/>
    <property type="match status" value="1"/>
</dbReference>
<evidence type="ECO:0000256" key="1">
    <source>
        <dbReference type="ARBA" id="ARBA00022729"/>
    </source>
</evidence>
<organism evidence="4 5">
    <name type="scientific">Mytilus edulis</name>
    <name type="common">Blue mussel</name>
    <dbReference type="NCBI Taxonomy" id="6550"/>
    <lineage>
        <taxon>Eukaryota</taxon>
        <taxon>Metazoa</taxon>
        <taxon>Spiralia</taxon>
        <taxon>Lophotrochozoa</taxon>
        <taxon>Mollusca</taxon>
        <taxon>Bivalvia</taxon>
        <taxon>Autobranchia</taxon>
        <taxon>Pteriomorphia</taxon>
        <taxon>Mytilida</taxon>
        <taxon>Mytiloidea</taxon>
        <taxon>Mytilidae</taxon>
        <taxon>Mytilinae</taxon>
        <taxon>Mytilus</taxon>
    </lineage>
</organism>
<comment type="caution">
    <text evidence="4">The sequence shown here is derived from an EMBL/GenBank/DDBJ whole genome shotgun (WGS) entry which is preliminary data.</text>
</comment>
<proteinExistence type="predicted"/>
<keyword evidence="2" id="KW-0882">Thioester bond</keyword>
<keyword evidence="1" id="KW-0732">Signal</keyword>
<protein>
    <submittedName>
        <fullName evidence="4">CD109</fullName>
    </submittedName>
</protein>
<feature type="domain" description="Alpha-2-macroglobulin bait region" evidence="3">
    <location>
        <begin position="127"/>
        <end position="216"/>
    </location>
</feature>
<evidence type="ECO:0000259" key="3">
    <source>
        <dbReference type="Pfam" id="PF07703"/>
    </source>
</evidence>
<dbReference type="Gene3D" id="2.60.40.1930">
    <property type="match status" value="1"/>
</dbReference>
<evidence type="ECO:0000313" key="4">
    <source>
        <dbReference type="EMBL" id="CAG2252277.1"/>
    </source>
</evidence>
<dbReference type="AlphaFoldDB" id="A0A8S3VBW9"/>
<dbReference type="InterPro" id="IPR011625">
    <property type="entry name" value="A2M_N_BRD"/>
</dbReference>
<keyword evidence="5" id="KW-1185">Reference proteome</keyword>
<evidence type="ECO:0000313" key="5">
    <source>
        <dbReference type="Proteomes" id="UP000683360"/>
    </source>
</evidence>
<dbReference type="OrthoDB" id="9998011at2759"/>
<dbReference type="InterPro" id="IPR050473">
    <property type="entry name" value="A2M/Complement_sys"/>
</dbReference>
<sequence>MWFLYPSFGTSYSLFVKVNETVTGKEANDTTIFQLYTSKTKVVFSQSMPSTFKPGLKYTIMLRIEKSDGSSIESPLGTAKIIITYKYSVKVKESITTKTKLFFTKAVAVDKSGVVIQQVSFPKHAESGTVYPGRKLQLTVQVTEKIRSCYYKMFSKGTIVQQGIFAMNRLSRKQTIRVTHKMTPSFRILVYYVRRYGEIVADAVIFSVKDIFRNKVMICDDLRE</sequence>
<dbReference type="PANTHER" id="PTHR11412">
    <property type="entry name" value="MACROGLOBULIN / COMPLEMENT"/>
    <property type="match status" value="1"/>
</dbReference>
<name>A0A8S3VBW9_MYTED</name>
<accession>A0A8S3VBW9</accession>
<dbReference type="Pfam" id="PF07703">
    <property type="entry name" value="A2M_BRD"/>
    <property type="match status" value="1"/>
</dbReference>
<dbReference type="EMBL" id="CAJPWZ010003114">
    <property type="protein sequence ID" value="CAG2252277.1"/>
    <property type="molecule type" value="Genomic_DNA"/>
</dbReference>
<evidence type="ECO:0000256" key="2">
    <source>
        <dbReference type="ARBA" id="ARBA00022966"/>
    </source>
</evidence>
<reference evidence="4" key="1">
    <citation type="submission" date="2021-03" db="EMBL/GenBank/DDBJ databases">
        <authorList>
            <person name="Bekaert M."/>
        </authorList>
    </citation>
    <scope>NUCLEOTIDE SEQUENCE</scope>
</reference>
<dbReference type="Proteomes" id="UP000683360">
    <property type="component" value="Unassembled WGS sequence"/>
</dbReference>
<gene>
    <name evidence="4" type="ORF">MEDL_63882</name>
</gene>